<dbReference type="VEuPathDB" id="FungiDB:CLCR_00536"/>
<keyword evidence="3" id="KW-1185">Reference proteome</keyword>
<name>A0A1C1CBT0_9EURO</name>
<organism evidence="2 3">
    <name type="scientific">Cladophialophora carrionii</name>
    <dbReference type="NCBI Taxonomy" id="86049"/>
    <lineage>
        <taxon>Eukaryota</taxon>
        <taxon>Fungi</taxon>
        <taxon>Dikarya</taxon>
        <taxon>Ascomycota</taxon>
        <taxon>Pezizomycotina</taxon>
        <taxon>Eurotiomycetes</taxon>
        <taxon>Chaetothyriomycetidae</taxon>
        <taxon>Chaetothyriales</taxon>
        <taxon>Herpotrichiellaceae</taxon>
        <taxon>Cladophialophora</taxon>
    </lineage>
</organism>
<accession>A0A1C1CBT0</accession>
<evidence type="ECO:0000256" key="1">
    <source>
        <dbReference type="SAM" id="MobiDB-lite"/>
    </source>
</evidence>
<feature type="region of interest" description="Disordered" evidence="1">
    <location>
        <begin position="1"/>
        <end position="54"/>
    </location>
</feature>
<protein>
    <submittedName>
        <fullName evidence="2">Uncharacterized protein</fullName>
    </submittedName>
</protein>
<sequence length="77" mass="8540">MTTTTAGPTVPIASSVLSVPALHKRSEVRKPTQRHHRPGEDGHAYGLRAQRSGNQHHRRFLGMGGKLNARTWKFTAE</sequence>
<dbReference type="AlphaFoldDB" id="A0A1C1CBT0"/>
<gene>
    <name evidence="2" type="ORF">CLCR_00536</name>
</gene>
<evidence type="ECO:0000313" key="3">
    <source>
        <dbReference type="Proteomes" id="UP000094526"/>
    </source>
</evidence>
<reference evidence="3" key="1">
    <citation type="submission" date="2015-07" db="EMBL/GenBank/DDBJ databases">
        <authorList>
            <person name="Teixeira M.M."/>
            <person name="Souza R.C."/>
            <person name="Almeida L.G."/>
            <person name="Vicente V.A."/>
            <person name="de Hoog S."/>
            <person name="Bocca A.L."/>
            <person name="de Almeida S.R."/>
            <person name="Vasconcelos A.T."/>
            <person name="Felipe M.S."/>
        </authorList>
    </citation>
    <scope>NUCLEOTIDE SEQUENCE [LARGE SCALE GENOMIC DNA]</scope>
    <source>
        <strain evidence="3">KSF</strain>
    </source>
</reference>
<comment type="caution">
    <text evidence="2">The sequence shown here is derived from an EMBL/GenBank/DDBJ whole genome shotgun (WGS) entry which is preliminary data.</text>
</comment>
<proteinExistence type="predicted"/>
<evidence type="ECO:0000313" key="2">
    <source>
        <dbReference type="EMBL" id="OCT45931.1"/>
    </source>
</evidence>
<dbReference type="EMBL" id="LGRB01000017">
    <property type="protein sequence ID" value="OCT45931.1"/>
    <property type="molecule type" value="Genomic_DNA"/>
</dbReference>
<dbReference type="Proteomes" id="UP000094526">
    <property type="component" value="Unassembled WGS sequence"/>
</dbReference>